<dbReference type="CDD" id="cd12212">
    <property type="entry name" value="Fis1"/>
    <property type="match status" value="1"/>
</dbReference>
<dbReference type="FunFam" id="1.25.40.10:FF:000147">
    <property type="entry name" value="Mitochondrial fission 1 protein"/>
    <property type="match status" value="1"/>
</dbReference>
<comment type="similarity">
    <text evidence="4">Belongs to the ATPase inhibitor family.</text>
</comment>
<evidence type="ECO:0000256" key="11">
    <source>
        <dbReference type="ARBA" id="ARBA00023136"/>
    </source>
</evidence>
<sequence>MFSQMGDMGSGAGKGGGSGGSIRDAGGAYGKMEAAREEEYFHKLKQAQLKALKQQLVREQSHHEEQAKHHQDVDEIVNPEDLEKFRKQYAEESRRGAPAAQTAFYYAHALIKSTKEDVRTGIYILESLLKRVESDMPKRDYVYYLAIAHTRIKEYDRALEYINLLLSAESDNHQALDLKELIEQRMKRDGLVGLALTFGFGGAAILGVAAAAVMAIKKK</sequence>
<evidence type="ECO:0000256" key="13">
    <source>
        <dbReference type="ARBA" id="ARBA00030036"/>
    </source>
</evidence>
<dbReference type="GO" id="GO:0016559">
    <property type="term" value="P:peroxisome fission"/>
    <property type="evidence" value="ECO:0007669"/>
    <property type="project" value="TreeGrafter"/>
</dbReference>
<keyword evidence="8" id="KW-0809">Transit peptide</keyword>
<dbReference type="AlphaFoldDB" id="A0A915M8U5"/>
<evidence type="ECO:0000256" key="4">
    <source>
        <dbReference type="ARBA" id="ARBA00010901"/>
    </source>
</evidence>
<evidence type="ECO:0000256" key="14">
    <source>
        <dbReference type="SAM" id="MobiDB-lite"/>
    </source>
</evidence>
<evidence type="ECO:0000256" key="10">
    <source>
        <dbReference type="ARBA" id="ARBA00023128"/>
    </source>
</evidence>
<protein>
    <recommendedName>
        <fullName evidence="13">ATP synthase F1 subunit epsilon</fullName>
    </recommendedName>
</protein>
<organism evidence="16 17">
    <name type="scientific">Meloidogyne javanica</name>
    <name type="common">Root-knot nematode worm</name>
    <dbReference type="NCBI Taxonomy" id="6303"/>
    <lineage>
        <taxon>Eukaryota</taxon>
        <taxon>Metazoa</taxon>
        <taxon>Ecdysozoa</taxon>
        <taxon>Nematoda</taxon>
        <taxon>Chromadorea</taxon>
        <taxon>Rhabditida</taxon>
        <taxon>Tylenchina</taxon>
        <taxon>Tylenchomorpha</taxon>
        <taxon>Tylenchoidea</taxon>
        <taxon>Meloidogynidae</taxon>
        <taxon>Meloidogyninae</taxon>
        <taxon>Meloidogyne</taxon>
        <taxon>Meloidogyne incognita group</taxon>
    </lineage>
</organism>
<dbReference type="GO" id="GO:0043653">
    <property type="term" value="P:mitochondrial fragmentation involved in apoptotic process"/>
    <property type="evidence" value="ECO:0007669"/>
    <property type="project" value="TreeGrafter"/>
</dbReference>
<comment type="similarity">
    <text evidence="3">Belongs to the FIS1 family.</text>
</comment>
<dbReference type="SUPFAM" id="SSF64602">
    <property type="entry name" value="F1 ATPase inhibitor, IF1, C-terminal domain"/>
    <property type="match status" value="1"/>
</dbReference>
<dbReference type="Gene3D" id="1.20.5.500">
    <property type="entry name" value="Single helix bin"/>
    <property type="match status" value="1"/>
</dbReference>
<name>A0A915M8U5_MELJA</name>
<keyword evidence="5 15" id="KW-0812">Transmembrane</keyword>
<evidence type="ECO:0000313" key="16">
    <source>
        <dbReference type="Proteomes" id="UP000887561"/>
    </source>
</evidence>
<evidence type="ECO:0000256" key="7">
    <source>
        <dbReference type="ARBA" id="ARBA00022787"/>
    </source>
</evidence>
<dbReference type="FunFam" id="1.20.5.500:FF:000007">
    <property type="entry name" value="ATPase inhibitor, putative"/>
    <property type="match status" value="1"/>
</dbReference>
<keyword evidence="11 15" id="KW-0472">Membrane</keyword>
<dbReference type="InterPro" id="IPR016543">
    <property type="entry name" value="Fis1"/>
</dbReference>
<keyword evidence="6" id="KW-0053">Apoptosis</keyword>
<evidence type="ECO:0000256" key="1">
    <source>
        <dbReference type="ARBA" id="ARBA00004549"/>
    </source>
</evidence>
<dbReference type="PANTHER" id="PTHR13247">
    <property type="entry name" value="TETRATRICOPEPTIDE REPEAT PROTEIN 11 TPR REPEAT PROTEIN 11"/>
    <property type="match status" value="1"/>
</dbReference>
<dbReference type="InterPro" id="IPR011990">
    <property type="entry name" value="TPR-like_helical_dom_sf"/>
</dbReference>
<dbReference type="PANTHER" id="PTHR13247:SF0">
    <property type="entry name" value="MITOCHONDRIAL FISSION 1 PROTEIN"/>
    <property type="match status" value="1"/>
</dbReference>
<comment type="subcellular location">
    <subcellularLocation>
        <location evidence="2">Mitochondrion outer membrane</location>
        <topology evidence="2">Single-pass membrane protein</topology>
    </subcellularLocation>
    <subcellularLocation>
        <location evidence="1">Peroxisome membrane</location>
        <topology evidence="1">Single-pass membrane protein</topology>
    </subcellularLocation>
</comment>
<proteinExistence type="inferred from homology"/>
<keyword evidence="12" id="KW-0576">Peroxisome</keyword>
<keyword evidence="10" id="KW-0496">Mitochondrion</keyword>
<reference evidence="17" key="1">
    <citation type="submission" date="2022-11" db="UniProtKB">
        <authorList>
            <consortium name="WormBaseParasite"/>
        </authorList>
    </citation>
    <scope>IDENTIFICATION</scope>
</reference>
<evidence type="ECO:0000256" key="8">
    <source>
        <dbReference type="ARBA" id="ARBA00022946"/>
    </source>
</evidence>
<dbReference type="GO" id="GO:0005778">
    <property type="term" value="C:peroxisomal membrane"/>
    <property type="evidence" value="ECO:0007669"/>
    <property type="project" value="UniProtKB-SubCell"/>
</dbReference>
<evidence type="ECO:0000256" key="15">
    <source>
        <dbReference type="SAM" id="Phobius"/>
    </source>
</evidence>
<dbReference type="GO" id="GO:0000266">
    <property type="term" value="P:mitochondrial fission"/>
    <property type="evidence" value="ECO:0007669"/>
    <property type="project" value="InterPro"/>
</dbReference>
<dbReference type="GO" id="GO:0005741">
    <property type="term" value="C:mitochondrial outer membrane"/>
    <property type="evidence" value="ECO:0007669"/>
    <property type="project" value="UniProtKB-SubCell"/>
</dbReference>
<keyword evidence="16" id="KW-1185">Reference proteome</keyword>
<evidence type="ECO:0000256" key="5">
    <source>
        <dbReference type="ARBA" id="ARBA00022692"/>
    </source>
</evidence>
<feature type="region of interest" description="Disordered" evidence="14">
    <location>
        <begin position="1"/>
        <end position="26"/>
    </location>
</feature>
<dbReference type="Pfam" id="PF04568">
    <property type="entry name" value="IATP"/>
    <property type="match status" value="1"/>
</dbReference>
<dbReference type="Pfam" id="PF14853">
    <property type="entry name" value="Fis1_TPR_C"/>
    <property type="match status" value="1"/>
</dbReference>
<keyword evidence="9 15" id="KW-1133">Transmembrane helix</keyword>
<dbReference type="SUPFAM" id="SSF48452">
    <property type="entry name" value="TPR-like"/>
    <property type="match status" value="1"/>
</dbReference>
<dbReference type="InterPro" id="IPR028061">
    <property type="entry name" value="Fis1_TPR_C"/>
</dbReference>
<dbReference type="InterPro" id="IPR033745">
    <property type="entry name" value="Fis1_cytosol"/>
</dbReference>
<evidence type="ECO:0000256" key="9">
    <source>
        <dbReference type="ARBA" id="ARBA00022989"/>
    </source>
</evidence>
<feature type="transmembrane region" description="Helical" evidence="15">
    <location>
        <begin position="191"/>
        <end position="216"/>
    </location>
</feature>
<dbReference type="GO" id="GO:0042030">
    <property type="term" value="F:ATPase inhibitor activity"/>
    <property type="evidence" value="ECO:0007669"/>
    <property type="project" value="InterPro"/>
</dbReference>
<evidence type="ECO:0000256" key="6">
    <source>
        <dbReference type="ARBA" id="ARBA00022703"/>
    </source>
</evidence>
<dbReference type="Gene3D" id="1.25.40.10">
    <property type="entry name" value="Tetratricopeptide repeat domain"/>
    <property type="match status" value="1"/>
</dbReference>
<dbReference type="GO" id="GO:0000422">
    <property type="term" value="P:autophagy of mitochondrion"/>
    <property type="evidence" value="ECO:0007669"/>
    <property type="project" value="TreeGrafter"/>
</dbReference>
<evidence type="ECO:0000313" key="17">
    <source>
        <dbReference type="WBParaSite" id="scaffold34780_cov223.g21718"/>
    </source>
</evidence>
<accession>A0A915M8U5</accession>
<evidence type="ECO:0000256" key="3">
    <source>
        <dbReference type="ARBA" id="ARBA00008937"/>
    </source>
</evidence>
<dbReference type="Proteomes" id="UP000887561">
    <property type="component" value="Unplaced"/>
</dbReference>
<keyword evidence="7" id="KW-1000">Mitochondrion outer membrane</keyword>
<evidence type="ECO:0000256" key="2">
    <source>
        <dbReference type="ARBA" id="ARBA00004572"/>
    </source>
</evidence>
<evidence type="ECO:0000256" key="12">
    <source>
        <dbReference type="ARBA" id="ARBA00023140"/>
    </source>
</evidence>
<dbReference type="InterPro" id="IPR007648">
    <property type="entry name" value="ATPase_inhibitor_mt"/>
</dbReference>
<dbReference type="WBParaSite" id="scaffold34780_cov223.g21718">
    <property type="protein sequence ID" value="scaffold34780_cov223.g21718"/>
    <property type="gene ID" value="scaffold34780_cov223.g21718"/>
</dbReference>
<feature type="compositionally biased region" description="Gly residues" evidence="14">
    <location>
        <begin position="8"/>
        <end position="20"/>
    </location>
</feature>